<evidence type="ECO:0000313" key="3">
    <source>
        <dbReference type="Proteomes" id="UP000653411"/>
    </source>
</evidence>
<dbReference type="InterPro" id="IPR029063">
    <property type="entry name" value="SAM-dependent_MTases_sf"/>
</dbReference>
<evidence type="ECO:0000256" key="1">
    <source>
        <dbReference type="SAM" id="MobiDB-lite"/>
    </source>
</evidence>
<accession>A0A917XJH5</accession>
<dbReference type="EMBL" id="BMML01000020">
    <property type="protein sequence ID" value="GGN32001.1"/>
    <property type="molecule type" value="Genomic_DNA"/>
</dbReference>
<dbReference type="Proteomes" id="UP000653411">
    <property type="component" value="Unassembled WGS sequence"/>
</dbReference>
<sequence>MAMVTVHQWPDVVAGLRELRRVARGPVVVLTFDGDELARLWPRDSAPGLRPRTPPPDSAAPRPPATRPSTSSPARSAPATQVRPVPIPIDCVDGFTEAYHARPESFLEPAVRRARSAWTFLEPGAEECAVDKARRRPRLRCVGRTVRAPADPAGVPRSGSAGRQPLNLTPRPGRT</sequence>
<feature type="region of interest" description="Disordered" evidence="1">
    <location>
        <begin position="148"/>
        <end position="175"/>
    </location>
</feature>
<protein>
    <submittedName>
        <fullName evidence="2">Uncharacterized protein</fullName>
    </submittedName>
</protein>
<name>A0A917XJH5_9ACTN</name>
<comment type="caution">
    <text evidence="2">The sequence shown here is derived from an EMBL/GenBank/DDBJ whole genome shotgun (WGS) entry which is preliminary data.</text>
</comment>
<dbReference type="RefSeq" id="WP_189266934.1">
    <property type="nucleotide sequence ID" value="NZ_BMML01000020.1"/>
</dbReference>
<reference evidence="2" key="1">
    <citation type="journal article" date="2014" name="Int. J. Syst. Evol. Microbiol.">
        <title>Complete genome sequence of Corynebacterium casei LMG S-19264T (=DSM 44701T), isolated from a smear-ripened cheese.</title>
        <authorList>
            <consortium name="US DOE Joint Genome Institute (JGI-PGF)"/>
            <person name="Walter F."/>
            <person name="Albersmeier A."/>
            <person name="Kalinowski J."/>
            <person name="Ruckert C."/>
        </authorList>
    </citation>
    <scope>NUCLEOTIDE SEQUENCE</scope>
    <source>
        <strain evidence="2">CGMCC 4.7110</strain>
    </source>
</reference>
<organism evidence="2 3">
    <name type="scientific">Streptomyces fuscichromogenes</name>
    <dbReference type="NCBI Taxonomy" id="1324013"/>
    <lineage>
        <taxon>Bacteria</taxon>
        <taxon>Bacillati</taxon>
        <taxon>Actinomycetota</taxon>
        <taxon>Actinomycetes</taxon>
        <taxon>Kitasatosporales</taxon>
        <taxon>Streptomycetaceae</taxon>
        <taxon>Streptomyces</taxon>
    </lineage>
</organism>
<feature type="compositionally biased region" description="Low complexity" evidence="1">
    <location>
        <begin position="67"/>
        <end position="80"/>
    </location>
</feature>
<feature type="region of interest" description="Disordered" evidence="1">
    <location>
        <begin position="41"/>
        <end position="86"/>
    </location>
</feature>
<dbReference type="AlphaFoldDB" id="A0A917XJH5"/>
<keyword evidence="3" id="KW-1185">Reference proteome</keyword>
<gene>
    <name evidence="2" type="ORF">GCM10011578_070360</name>
</gene>
<proteinExistence type="predicted"/>
<evidence type="ECO:0000313" key="2">
    <source>
        <dbReference type="EMBL" id="GGN32001.1"/>
    </source>
</evidence>
<reference evidence="2" key="2">
    <citation type="submission" date="2020-09" db="EMBL/GenBank/DDBJ databases">
        <authorList>
            <person name="Sun Q."/>
            <person name="Zhou Y."/>
        </authorList>
    </citation>
    <scope>NUCLEOTIDE SEQUENCE</scope>
    <source>
        <strain evidence="2">CGMCC 4.7110</strain>
    </source>
</reference>
<dbReference type="Gene3D" id="3.40.50.150">
    <property type="entry name" value="Vaccinia Virus protein VP39"/>
    <property type="match status" value="1"/>
</dbReference>
<feature type="compositionally biased region" description="Pro residues" evidence="1">
    <location>
        <begin position="52"/>
        <end position="66"/>
    </location>
</feature>